<dbReference type="InterPro" id="IPR013078">
    <property type="entry name" value="His_Pase_superF_clade-1"/>
</dbReference>
<dbReference type="Pfam" id="PF00300">
    <property type="entry name" value="His_Phos_1"/>
    <property type="match status" value="1"/>
</dbReference>
<dbReference type="SMART" id="SM00855">
    <property type="entry name" value="PGAM"/>
    <property type="match status" value="1"/>
</dbReference>
<sequence>MQSLSSAVSKSRVIVSCVFRCVHETSTRQTLRVSEQGCLADSSQKSTMGRVLWVIRHAEREDNINRRWREQSDLLSDNSPLSKRGCVQAQELAKRFENVDLDHVFSSPFDRTIDTVSRLVGSRDININVEPGLCEALYLCERPPGFESLEKIKSKYPLVNEDYQPIVGPKMPKEGYGDDACVPRLRTTLSGILDRCKSGSILLMGHGASVGAIHEVLTGDFKYVGQATVTKLVEKSPGQFHLEFSGDSSHLSDRSNLRPW</sequence>
<protein>
    <recommendedName>
        <fullName evidence="3">Phosphoglycerate mutase family member 5</fullName>
    </recommendedName>
</protein>
<dbReference type="InterPro" id="IPR029033">
    <property type="entry name" value="His_PPase_superfam"/>
</dbReference>
<dbReference type="PANTHER" id="PTHR16469:SF27">
    <property type="entry name" value="UBIQUITIN-ASSOCIATED AND SH3 DOMAIN-CONTAINING BA-RELATED"/>
    <property type="match status" value="1"/>
</dbReference>
<accession>A0A4U8UTC7</accession>
<dbReference type="Gene3D" id="3.40.50.1240">
    <property type="entry name" value="Phosphoglycerate mutase-like"/>
    <property type="match status" value="1"/>
</dbReference>
<evidence type="ECO:0008006" key="3">
    <source>
        <dbReference type="Google" id="ProtNLM"/>
    </source>
</evidence>
<dbReference type="STRING" id="34508.A0A4U8UTC7"/>
<dbReference type="GO" id="GO:0016791">
    <property type="term" value="F:phosphatase activity"/>
    <property type="evidence" value="ECO:0007669"/>
    <property type="project" value="UniProtKB-ARBA"/>
</dbReference>
<name>A0A4U8UTC7_STECR</name>
<dbReference type="Proteomes" id="UP000298663">
    <property type="component" value="Unassembled WGS sequence"/>
</dbReference>
<evidence type="ECO:0000313" key="1">
    <source>
        <dbReference type="EMBL" id="TMS36124.1"/>
    </source>
</evidence>
<proteinExistence type="predicted"/>
<keyword evidence="2" id="KW-1185">Reference proteome</keyword>
<comment type="caution">
    <text evidence="1">The sequence shown here is derived from an EMBL/GenBank/DDBJ whole genome shotgun (WGS) entry which is preliminary data.</text>
</comment>
<dbReference type="PANTHER" id="PTHR16469">
    <property type="entry name" value="UBIQUITIN-ASSOCIATED AND SH3 DOMAIN-CONTAINING BA-RELATED"/>
    <property type="match status" value="1"/>
</dbReference>
<gene>
    <name evidence="1" type="ORF">L596_003373</name>
</gene>
<organism evidence="1 2">
    <name type="scientific">Steinernema carpocapsae</name>
    <name type="common">Entomopathogenic nematode</name>
    <dbReference type="NCBI Taxonomy" id="34508"/>
    <lineage>
        <taxon>Eukaryota</taxon>
        <taxon>Metazoa</taxon>
        <taxon>Ecdysozoa</taxon>
        <taxon>Nematoda</taxon>
        <taxon>Chromadorea</taxon>
        <taxon>Rhabditida</taxon>
        <taxon>Tylenchina</taxon>
        <taxon>Panagrolaimomorpha</taxon>
        <taxon>Strongyloidoidea</taxon>
        <taxon>Steinernematidae</taxon>
        <taxon>Steinernema</taxon>
    </lineage>
</organism>
<reference evidence="1 2" key="2">
    <citation type="journal article" date="2019" name="G3 (Bethesda)">
        <title>Hybrid Assembly of the Genome of the Entomopathogenic Nematode Steinernema carpocapsae Identifies the X-Chromosome.</title>
        <authorList>
            <person name="Serra L."/>
            <person name="Macchietto M."/>
            <person name="Macias-Munoz A."/>
            <person name="McGill C.J."/>
            <person name="Rodriguez I.M."/>
            <person name="Rodriguez B."/>
            <person name="Murad R."/>
            <person name="Mortazavi A."/>
        </authorList>
    </citation>
    <scope>NUCLEOTIDE SEQUENCE [LARGE SCALE GENOMIC DNA]</scope>
    <source>
        <strain evidence="1 2">ALL</strain>
    </source>
</reference>
<evidence type="ECO:0000313" key="2">
    <source>
        <dbReference type="Proteomes" id="UP000298663"/>
    </source>
</evidence>
<dbReference type="CDD" id="cd07067">
    <property type="entry name" value="HP_PGM_like"/>
    <property type="match status" value="1"/>
</dbReference>
<dbReference type="SUPFAM" id="SSF53254">
    <property type="entry name" value="Phosphoglycerate mutase-like"/>
    <property type="match status" value="1"/>
</dbReference>
<reference evidence="1 2" key="1">
    <citation type="journal article" date="2015" name="Genome Biol.">
        <title>Comparative genomics of Steinernema reveals deeply conserved gene regulatory networks.</title>
        <authorList>
            <person name="Dillman A.R."/>
            <person name="Macchietto M."/>
            <person name="Porter C.F."/>
            <person name="Rogers A."/>
            <person name="Williams B."/>
            <person name="Antoshechkin I."/>
            <person name="Lee M.M."/>
            <person name="Goodwin Z."/>
            <person name="Lu X."/>
            <person name="Lewis E.E."/>
            <person name="Goodrich-Blair H."/>
            <person name="Stock S.P."/>
            <person name="Adams B.J."/>
            <person name="Sternberg P.W."/>
            <person name="Mortazavi A."/>
        </authorList>
    </citation>
    <scope>NUCLEOTIDE SEQUENCE [LARGE SCALE GENOMIC DNA]</scope>
    <source>
        <strain evidence="1 2">ALL</strain>
    </source>
</reference>
<dbReference type="AlphaFoldDB" id="A0A4U8UTC7"/>
<dbReference type="OrthoDB" id="414418at2759"/>
<dbReference type="EMBL" id="AZBU02000001">
    <property type="protein sequence ID" value="TMS36124.1"/>
    <property type="molecule type" value="Genomic_DNA"/>
</dbReference>
<dbReference type="InterPro" id="IPR051710">
    <property type="entry name" value="Phosphatase_SH3-domain"/>
</dbReference>